<dbReference type="EMBL" id="QMFB01000007">
    <property type="protein sequence ID" value="RAV20598.1"/>
    <property type="molecule type" value="Genomic_DNA"/>
</dbReference>
<evidence type="ECO:0000313" key="2">
    <source>
        <dbReference type="EMBL" id="RAV20598.1"/>
    </source>
</evidence>
<reference evidence="2 3" key="1">
    <citation type="journal article" date="2009" name="Int. J. Syst. Evol. Microbiol.">
        <title>Paenibacillus contaminans sp. nov., isolated from a contaminated laboratory plate.</title>
        <authorList>
            <person name="Chou J.H."/>
            <person name="Lee J.H."/>
            <person name="Lin M.C."/>
            <person name="Chang P.S."/>
            <person name="Arun A.B."/>
            <person name="Young C.C."/>
            <person name="Chen W.M."/>
        </authorList>
    </citation>
    <scope>NUCLEOTIDE SEQUENCE [LARGE SCALE GENOMIC DNA]</scope>
    <source>
        <strain evidence="2 3">CKOBP-6</strain>
    </source>
</reference>
<keyword evidence="3" id="KW-1185">Reference proteome</keyword>
<sequence>MSVYLIIVIVPIFLFHALLIDVVRIRQAERETESAVRKGVRSVMSTFDSRLQTYGLFGVNVGIDRHADIFPEVANRNMRSASSASSFSDLDIRFDKDGWKVSALHTLANHSVFRQQVQEEMKYRAPIEFALELTDKFRKTGVSSSLAGTASFADHADELEKLMEKRETALDQAWNKALEVIDESLKLHGSYERKLAELYEWGQRIGLHDVNELRRALSDAEESIRSMRESADKITEALTKTRGRIAELSGKAEELAEELQSLYEEEQSLENDLQSAASSIDALAARKIELDQLIEDAVRYAAAVQAIKLEIGPDAERFIEIYKAAAAAIDEAQRLNDDVAQEKLTFIGGESLSSGASAEVWQHVPVYELSYFSVYKTDLAKLAANVQGLRQKIGDTILFTGEAFEKLSASVSELQVQAIRFRNEQGAKEGTRHSKNAELTRGKNDQRSLLQGVLDEVQKASGSCGVLGADSSDETYKRLEGDRHTKKAGLAVKYAEYNQSTLQGTGQAYETGDADAAKGNAVSWIKRFNQMLTSFRTELYTNEFALTKFNYRTYGLTKEAADGNQKSAERSDPGSHVLVNQEAEYILYGLDSCMANISAAYGEMFVMLLAVRTTEALADPKKQVLQAGSPLLVFLAALAQGAVEAYADMNKLVAGDSVPIVRKLSAVTMDYKELLRIFYMLHSNDAAAMSRMQGLIELNTGKDLVVHASVVQASAKSSLQLWFGPLLANVVYASGGVGCKPQGNRCEMIKTAVLSY</sequence>
<protein>
    <submittedName>
        <fullName evidence="2">Uncharacterized protein</fullName>
    </submittedName>
</protein>
<organism evidence="2 3">
    <name type="scientific">Paenibacillus contaminans</name>
    <dbReference type="NCBI Taxonomy" id="450362"/>
    <lineage>
        <taxon>Bacteria</taxon>
        <taxon>Bacillati</taxon>
        <taxon>Bacillota</taxon>
        <taxon>Bacilli</taxon>
        <taxon>Bacillales</taxon>
        <taxon>Paenibacillaceae</taxon>
        <taxon>Paenibacillus</taxon>
    </lineage>
</organism>
<proteinExistence type="predicted"/>
<dbReference type="SUPFAM" id="SSF90257">
    <property type="entry name" value="Myosin rod fragments"/>
    <property type="match status" value="1"/>
</dbReference>
<dbReference type="Proteomes" id="UP000250369">
    <property type="component" value="Unassembled WGS sequence"/>
</dbReference>
<comment type="caution">
    <text evidence="2">The sequence shown here is derived from an EMBL/GenBank/DDBJ whole genome shotgun (WGS) entry which is preliminary data.</text>
</comment>
<keyword evidence="1" id="KW-0175">Coiled coil</keyword>
<gene>
    <name evidence="2" type="ORF">DQG23_13870</name>
</gene>
<dbReference type="AlphaFoldDB" id="A0A329MM42"/>
<evidence type="ECO:0000313" key="3">
    <source>
        <dbReference type="Proteomes" id="UP000250369"/>
    </source>
</evidence>
<evidence type="ECO:0000256" key="1">
    <source>
        <dbReference type="SAM" id="Coils"/>
    </source>
</evidence>
<name>A0A329MM42_9BACL</name>
<accession>A0A329MM42</accession>
<feature type="coiled-coil region" evidence="1">
    <location>
        <begin position="210"/>
        <end position="279"/>
    </location>
</feature>